<evidence type="ECO:0000313" key="2">
    <source>
        <dbReference type="EMBL" id="MDT0499170.1"/>
    </source>
</evidence>
<comment type="caution">
    <text evidence="2">The sequence shown here is derived from an EMBL/GenBank/DDBJ whole genome shotgun (WGS) entry which is preliminary data.</text>
</comment>
<dbReference type="RefSeq" id="WP_311366580.1">
    <property type="nucleotide sequence ID" value="NZ_JAVRIC010000039.1"/>
</dbReference>
<accession>A0ABU2WMR9</accession>
<dbReference type="EMBL" id="JAVRIC010000039">
    <property type="protein sequence ID" value="MDT0499170.1"/>
    <property type="molecule type" value="Genomic_DNA"/>
</dbReference>
<name>A0ABU2WMR9_9GAMM</name>
<feature type="compositionally biased region" description="Basic and acidic residues" evidence="1">
    <location>
        <begin position="13"/>
        <end position="26"/>
    </location>
</feature>
<gene>
    <name evidence="2" type="ORF">RM530_17645</name>
</gene>
<evidence type="ECO:0000313" key="3">
    <source>
        <dbReference type="Proteomes" id="UP001254608"/>
    </source>
</evidence>
<feature type="compositionally biased region" description="Basic and acidic residues" evidence="1">
    <location>
        <begin position="33"/>
        <end position="43"/>
    </location>
</feature>
<evidence type="ECO:0000256" key="1">
    <source>
        <dbReference type="SAM" id="MobiDB-lite"/>
    </source>
</evidence>
<keyword evidence="3" id="KW-1185">Reference proteome</keyword>
<protein>
    <submittedName>
        <fullName evidence="2">Uncharacterized protein</fullName>
    </submittedName>
</protein>
<organism evidence="2 3">
    <name type="scientific">Banduia mediterranea</name>
    <dbReference type="NCBI Taxonomy" id="3075609"/>
    <lineage>
        <taxon>Bacteria</taxon>
        <taxon>Pseudomonadati</taxon>
        <taxon>Pseudomonadota</taxon>
        <taxon>Gammaproteobacteria</taxon>
        <taxon>Nevskiales</taxon>
        <taxon>Algiphilaceae</taxon>
        <taxon>Banduia</taxon>
    </lineage>
</organism>
<sequence length="43" mass="5246">MALDSVPVNGRITLRERRDDRMRDYEEQSQAAPERRRSRERSR</sequence>
<proteinExistence type="predicted"/>
<reference evidence="2 3" key="1">
    <citation type="submission" date="2023-09" db="EMBL/GenBank/DDBJ databases">
        <authorList>
            <person name="Rey-Velasco X."/>
        </authorList>
    </citation>
    <scope>NUCLEOTIDE SEQUENCE [LARGE SCALE GENOMIC DNA]</scope>
    <source>
        <strain evidence="2 3">W345</strain>
    </source>
</reference>
<feature type="region of interest" description="Disordered" evidence="1">
    <location>
        <begin position="1"/>
        <end position="43"/>
    </location>
</feature>
<dbReference type="Proteomes" id="UP001254608">
    <property type="component" value="Unassembled WGS sequence"/>
</dbReference>